<accession>A0ACB6Z4E2</accession>
<protein>
    <submittedName>
        <fullName evidence="1">Uncharacterized protein</fullName>
    </submittedName>
</protein>
<evidence type="ECO:0000313" key="2">
    <source>
        <dbReference type="Proteomes" id="UP000886501"/>
    </source>
</evidence>
<dbReference type="Proteomes" id="UP000886501">
    <property type="component" value="Unassembled WGS sequence"/>
</dbReference>
<comment type="caution">
    <text evidence="1">The sequence shown here is derived from an EMBL/GenBank/DDBJ whole genome shotgun (WGS) entry which is preliminary data.</text>
</comment>
<name>A0ACB6Z4E2_THEGA</name>
<gene>
    <name evidence="1" type="ORF">BDM02DRAFT_3190431</name>
</gene>
<reference evidence="1" key="1">
    <citation type="submission" date="2019-10" db="EMBL/GenBank/DDBJ databases">
        <authorList>
            <consortium name="DOE Joint Genome Institute"/>
            <person name="Kuo A."/>
            <person name="Miyauchi S."/>
            <person name="Kiss E."/>
            <person name="Drula E."/>
            <person name="Kohler A."/>
            <person name="Sanchez-Garcia M."/>
            <person name="Andreopoulos B."/>
            <person name="Barry K.W."/>
            <person name="Bonito G."/>
            <person name="Buee M."/>
            <person name="Carver A."/>
            <person name="Chen C."/>
            <person name="Cichocki N."/>
            <person name="Clum A."/>
            <person name="Culley D."/>
            <person name="Crous P.W."/>
            <person name="Fauchery L."/>
            <person name="Girlanda M."/>
            <person name="Hayes R."/>
            <person name="Keri Z."/>
            <person name="Labutti K."/>
            <person name="Lipzen A."/>
            <person name="Lombard V."/>
            <person name="Magnuson J."/>
            <person name="Maillard F."/>
            <person name="Morin E."/>
            <person name="Murat C."/>
            <person name="Nolan M."/>
            <person name="Ohm R."/>
            <person name="Pangilinan J."/>
            <person name="Pereira M."/>
            <person name="Perotto S."/>
            <person name="Peter M."/>
            <person name="Riley R."/>
            <person name="Sitrit Y."/>
            <person name="Stielow B."/>
            <person name="Szollosi G."/>
            <person name="Zifcakova L."/>
            <person name="Stursova M."/>
            <person name="Spatafora J.W."/>
            <person name="Tedersoo L."/>
            <person name="Vaario L.-M."/>
            <person name="Yamada A."/>
            <person name="Yan M."/>
            <person name="Wang P."/>
            <person name="Xu J."/>
            <person name="Bruns T."/>
            <person name="Baldrian P."/>
            <person name="Vilgalys R."/>
            <person name="Henrissat B."/>
            <person name="Grigoriev I.V."/>
            <person name="Hibbett D."/>
            <person name="Nagy L.G."/>
            <person name="Martin F.M."/>
        </authorList>
    </citation>
    <scope>NUCLEOTIDE SEQUENCE</scope>
    <source>
        <strain evidence="1">P2</strain>
    </source>
</reference>
<organism evidence="1 2">
    <name type="scientific">Thelephora ganbajun</name>
    <name type="common">Ganba fungus</name>
    <dbReference type="NCBI Taxonomy" id="370292"/>
    <lineage>
        <taxon>Eukaryota</taxon>
        <taxon>Fungi</taxon>
        <taxon>Dikarya</taxon>
        <taxon>Basidiomycota</taxon>
        <taxon>Agaricomycotina</taxon>
        <taxon>Agaricomycetes</taxon>
        <taxon>Thelephorales</taxon>
        <taxon>Thelephoraceae</taxon>
        <taxon>Thelephora</taxon>
    </lineage>
</organism>
<sequence>MMESVHPRSGRPEPSNSGSFATRRTRSSSITSLTNPTTPYQEPDHGRLGTGFSILKPEVPKNQPPQAPLHKILALPPWLQDTIAKLDASHPLRAVFPVLHDASDHSVADNPLENSSDHPIPQRAHPGNANWSFRFPSTLQTQSRTCQPGSDASSDELQLFSTHYPVYHNSLLYLRPGSPTPFTSVLSRPEGTFPTVADSCPSPSAPINVANPAHISGFETTPLSASSLNRGPPDQGPLATRRGVESDGIFRYSPPQTNSTAVLPPFAFGRPIQVYFDSPIEDPVSTDPLEPGDYDPFKLDPEEYKNLGFKWAPCDRHTRAKRLSTREPEASALACATDEVNSYCD</sequence>
<keyword evidence="2" id="KW-1185">Reference proteome</keyword>
<proteinExistence type="predicted"/>
<reference evidence="1" key="2">
    <citation type="journal article" date="2020" name="Nat. Commun.">
        <title>Large-scale genome sequencing of mycorrhizal fungi provides insights into the early evolution of symbiotic traits.</title>
        <authorList>
            <person name="Miyauchi S."/>
            <person name="Kiss E."/>
            <person name="Kuo A."/>
            <person name="Drula E."/>
            <person name="Kohler A."/>
            <person name="Sanchez-Garcia M."/>
            <person name="Morin E."/>
            <person name="Andreopoulos B."/>
            <person name="Barry K.W."/>
            <person name="Bonito G."/>
            <person name="Buee M."/>
            <person name="Carver A."/>
            <person name="Chen C."/>
            <person name="Cichocki N."/>
            <person name="Clum A."/>
            <person name="Culley D."/>
            <person name="Crous P.W."/>
            <person name="Fauchery L."/>
            <person name="Girlanda M."/>
            <person name="Hayes R.D."/>
            <person name="Keri Z."/>
            <person name="LaButti K."/>
            <person name="Lipzen A."/>
            <person name="Lombard V."/>
            <person name="Magnuson J."/>
            <person name="Maillard F."/>
            <person name="Murat C."/>
            <person name="Nolan M."/>
            <person name="Ohm R.A."/>
            <person name="Pangilinan J."/>
            <person name="Pereira M.F."/>
            <person name="Perotto S."/>
            <person name="Peter M."/>
            <person name="Pfister S."/>
            <person name="Riley R."/>
            <person name="Sitrit Y."/>
            <person name="Stielow J.B."/>
            <person name="Szollosi G."/>
            <person name="Zifcakova L."/>
            <person name="Stursova M."/>
            <person name="Spatafora J.W."/>
            <person name="Tedersoo L."/>
            <person name="Vaario L.M."/>
            <person name="Yamada A."/>
            <person name="Yan M."/>
            <person name="Wang P."/>
            <person name="Xu J."/>
            <person name="Bruns T."/>
            <person name="Baldrian P."/>
            <person name="Vilgalys R."/>
            <person name="Dunand C."/>
            <person name="Henrissat B."/>
            <person name="Grigoriev I.V."/>
            <person name="Hibbett D."/>
            <person name="Nagy L.G."/>
            <person name="Martin F.M."/>
        </authorList>
    </citation>
    <scope>NUCLEOTIDE SEQUENCE</scope>
    <source>
        <strain evidence="1">P2</strain>
    </source>
</reference>
<evidence type="ECO:0000313" key="1">
    <source>
        <dbReference type="EMBL" id="KAF9644604.1"/>
    </source>
</evidence>
<dbReference type="EMBL" id="MU118128">
    <property type="protein sequence ID" value="KAF9644604.1"/>
    <property type="molecule type" value="Genomic_DNA"/>
</dbReference>